<proteinExistence type="inferred from homology"/>
<dbReference type="Pfam" id="PF01618">
    <property type="entry name" value="MotA_ExbB"/>
    <property type="match status" value="1"/>
</dbReference>
<feature type="transmembrane region" description="Helical" evidence="7">
    <location>
        <begin position="93"/>
        <end position="116"/>
    </location>
</feature>
<protein>
    <recommendedName>
        <fullName evidence="8">MotA/TolQ/ExbB proton channel domain-containing protein</fullName>
    </recommendedName>
</protein>
<sequence>MYFFYDISDSLFQFFQRGGDVLYLIFILGFVVAYLMIEKIWYLRFEHSSVINSIVTDWEERKDKISFNSVAIRQMMISDAATKINKNVELMKVCVMVAPLFGLFGTITGMIEVFYLLAVTGGGDAKAMAGGVSKAIIPPMAGLAVALIGNFAQQYIKNITQRESDMLYHKLVIE</sequence>
<feature type="transmembrane region" description="Helical" evidence="7">
    <location>
        <begin position="20"/>
        <end position="37"/>
    </location>
</feature>
<keyword evidence="3" id="KW-1003">Cell membrane</keyword>
<keyword evidence="4 7" id="KW-0812">Transmembrane</keyword>
<keyword evidence="6 7" id="KW-0472">Membrane</keyword>
<dbReference type="AlphaFoldDB" id="A0A381YJU3"/>
<evidence type="ECO:0000313" key="9">
    <source>
        <dbReference type="EMBL" id="SVA77294.1"/>
    </source>
</evidence>
<comment type="subcellular location">
    <subcellularLocation>
        <location evidence="1">Cell membrane</location>
        <topology evidence="1">Multi-pass membrane protein</topology>
    </subcellularLocation>
</comment>
<feature type="transmembrane region" description="Helical" evidence="7">
    <location>
        <begin position="136"/>
        <end position="156"/>
    </location>
</feature>
<evidence type="ECO:0000256" key="7">
    <source>
        <dbReference type="SAM" id="Phobius"/>
    </source>
</evidence>
<evidence type="ECO:0000259" key="8">
    <source>
        <dbReference type="Pfam" id="PF01618"/>
    </source>
</evidence>
<reference evidence="9" key="1">
    <citation type="submission" date="2018-05" db="EMBL/GenBank/DDBJ databases">
        <authorList>
            <person name="Lanie J.A."/>
            <person name="Ng W.-L."/>
            <person name="Kazmierczak K.M."/>
            <person name="Andrzejewski T.M."/>
            <person name="Davidsen T.M."/>
            <person name="Wayne K.J."/>
            <person name="Tettelin H."/>
            <person name="Glass J.I."/>
            <person name="Rusch D."/>
            <person name="Podicherti R."/>
            <person name="Tsui H.-C.T."/>
            <person name="Winkler M.E."/>
        </authorList>
    </citation>
    <scope>NUCLEOTIDE SEQUENCE</scope>
</reference>
<dbReference type="GO" id="GO:0017038">
    <property type="term" value="P:protein import"/>
    <property type="evidence" value="ECO:0007669"/>
    <property type="project" value="TreeGrafter"/>
</dbReference>
<dbReference type="InterPro" id="IPR002898">
    <property type="entry name" value="MotA_ExbB_proton_chnl"/>
</dbReference>
<evidence type="ECO:0000256" key="1">
    <source>
        <dbReference type="ARBA" id="ARBA00004651"/>
    </source>
</evidence>
<dbReference type="PANTHER" id="PTHR30625">
    <property type="entry name" value="PROTEIN TOLQ"/>
    <property type="match status" value="1"/>
</dbReference>
<evidence type="ECO:0000256" key="3">
    <source>
        <dbReference type="ARBA" id="ARBA00022475"/>
    </source>
</evidence>
<evidence type="ECO:0000256" key="6">
    <source>
        <dbReference type="ARBA" id="ARBA00023136"/>
    </source>
</evidence>
<dbReference type="PANTHER" id="PTHR30625:SF11">
    <property type="entry name" value="MOTA_TOLQ_EXBB PROTON CHANNEL DOMAIN-CONTAINING PROTEIN"/>
    <property type="match status" value="1"/>
</dbReference>
<dbReference type="GO" id="GO:0005886">
    <property type="term" value="C:plasma membrane"/>
    <property type="evidence" value="ECO:0007669"/>
    <property type="project" value="UniProtKB-SubCell"/>
</dbReference>
<dbReference type="InterPro" id="IPR050790">
    <property type="entry name" value="ExbB/TolQ_transport"/>
</dbReference>
<evidence type="ECO:0000256" key="5">
    <source>
        <dbReference type="ARBA" id="ARBA00022989"/>
    </source>
</evidence>
<name>A0A381YJU3_9ZZZZ</name>
<dbReference type="EMBL" id="UINC01018407">
    <property type="protein sequence ID" value="SVA77294.1"/>
    <property type="molecule type" value="Genomic_DNA"/>
</dbReference>
<gene>
    <name evidence="9" type="ORF">METZ01_LOCUS130148</name>
</gene>
<evidence type="ECO:0000256" key="4">
    <source>
        <dbReference type="ARBA" id="ARBA00022692"/>
    </source>
</evidence>
<organism evidence="9">
    <name type="scientific">marine metagenome</name>
    <dbReference type="NCBI Taxonomy" id="408172"/>
    <lineage>
        <taxon>unclassified sequences</taxon>
        <taxon>metagenomes</taxon>
        <taxon>ecological metagenomes</taxon>
    </lineage>
</organism>
<feature type="domain" description="MotA/TolQ/ExbB proton channel" evidence="8">
    <location>
        <begin position="73"/>
        <end position="165"/>
    </location>
</feature>
<keyword evidence="5 7" id="KW-1133">Transmembrane helix</keyword>
<accession>A0A381YJU3</accession>
<comment type="similarity">
    <text evidence="2">Belongs to the ExbB/TolQ family.</text>
</comment>
<evidence type="ECO:0000256" key="2">
    <source>
        <dbReference type="ARBA" id="ARBA00010442"/>
    </source>
</evidence>